<dbReference type="AlphaFoldDB" id="A0A930E054"/>
<protein>
    <submittedName>
        <fullName evidence="2">SIS domain-containing protein</fullName>
    </submittedName>
</protein>
<accession>A0A930E054</accession>
<dbReference type="InterPro" id="IPR001347">
    <property type="entry name" value="SIS_dom"/>
</dbReference>
<comment type="caution">
    <text evidence="2">The sequence shown here is derived from an EMBL/GenBank/DDBJ whole genome shotgun (WGS) entry which is preliminary data.</text>
</comment>
<proteinExistence type="predicted"/>
<dbReference type="GO" id="GO:0006047">
    <property type="term" value="P:UDP-N-acetylglucosamine metabolic process"/>
    <property type="evidence" value="ECO:0007669"/>
    <property type="project" value="TreeGrafter"/>
</dbReference>
<dbReference type="SUPFAM" id="SSF53697">
    <property type="entry name" value="SIS domain"/>
    <property type="match status" value="1"/>
</dbReference>
<dbReference type="Proteomes" id="UP000780721">
    <property type="component" value="Unassembled WGS sequence"/>
</dbReference>
<gene>
    <name evidence="2" type="ORF">HXM91_03965</name>
</gene>
<evidence type="ECO:0000313" key="2">
    <source>
        <dbReference type="EMBL" id="MBF1304999.1"/>
    </source>
</evidence>
<evidence type="ECO:0000259" key="1">
    <source>
        <dbReference type="PROSITE" id="PS51464"/>
    </source>
</evidence>
<dbReference type="PIRSF" id="PIRSF009290">
    <property type="entry name" value="FrlB"/>
    <property type="match status" value="1"/>
</dbReference>
<dbReference type="PANTHER" id="PTHR10937">
    <property type="entry name" value="GLUCOSAMINE--FRUCTOSE-6-PHOSPHATE AMINOTRANSFERASE, ISOMERIZING"/>
    <property type="match status" value="1"/>
</dbReference>
<dbReference type="Pfam" id="PF01380">
    <property type="entry name" value="SIS"/>
    <property type="match status" value="1"/>
</dbReference>
<dbReference type="GO" id="GO:0004360">
    <property type="term" value="F:glutamine-fructose-6-phosphate transaminase (isomerizing) activity"/>
    <property type="evidence" value="ECO:0007669"/>
    <property type="project" value="TreeGrafter"/>
</dbReference>
<dbReference type="GO" id="GO:0006002">
    <property type="term" value="P:fructose 6-phosphate metabolic process"/>
    <property type="evidence" value="ECO:0007669"/>
    <property type="project" value="TreeGrafter"/>
</dbReference>
<reference evidence="2" key="1">
    <citation type="submission" date="2020-04" db="EMBL/GenBank/DDBJ databases">
        <title>Deep metagenomics examines the oral microbiome during advanced dental caries in children, revealing novel taxa and co-occurrences with host molecules.</title>
        <authorList>
            <person name="Baker J.L."/>
            <person name="Morton J.T."/>
            <person name="Dinis M."/>
            <person name="Alvarez R."/>
            <person name="Tran N.C."/>
            <person name="Knight R."/>
            <person name="Edlund A."/>
        </authorList>
    </citation>
    <scope>NUCLEOTIDE SEQUENCE</scope>
    <source>
        <strain evidence="2">JCVI_48_bin.5</strain>
    </source>
</reference>
<dbReference type="GO" id="GO:0006487">
    <property type="term" value="P:protein N-linked glycosylation"/>
    <property type="evidence" value="ECO:0007669"/>
    <property type="project" value="TreeGrafter"/>
</dbReference>
<name>A0A930E054_9FIRM</name>
<feature type="domain" description="SIS" evidence="1">
    <location>
        <begin position="1"/>
        <end position="113"/>
    </location>
</feature>
<dbReference type="Gene3D" id="3.40.50.10490">
    <property type="entry name" value="Glucose-6-phosphate isomerase like protein, domain 1"/>
    <property type="match status" value="2"/>
</dbReference>
<evidence type="ECO:0000313" key="3">
    <source>
        <dbReference type="Proteomes" id="UP000780721"/>
    </source>
</evidence>
<dbReference type="PANTHER" id="PTHR10937:SF14">
    <property type="entry name" value="FRUCTOSELYSINE 6-PHOSPHATE DEGLYCASE"/>
    <property type="match status" value="1"/>
</dbReference>
<dbReference type="PROSITE" id="PS51464">
    <property type="entry name" value="SIS"/>
    <property type="match status" value="1"/>
</dbReference>
<sequence>GGTYLYAGQLGHIYKQMSSKLPFYVENATDFLYEGNCHIDKDSVVAIASVSGETKELIQAVDKLHEMGVKVIGYVEKEGSSLYKSVDYLVHTDGAEYYFWYTVLLRFMKNAGEFSDYDRFFQSLKHMPNTIVEVQKQVDEQCREYAEKHGDEELTYLVGSGNLEDWAECYSMCIMEEMQWMRTRPIPARHFFHGTLEVIERGIPLILIKGEDCTRPTMERVENFAHRVSNKVNVFDTKELLLRDIPEEFRGILSPIFARAMFQRLSVHLENHRKHPLEIRRYYNCLSY</sequence>
<dbReference type="EMBL" id="JABZRB010000081">
    <property type="protein sequence ID" value="MBF1304999.1"/>
    <property type="molecule type" value="Genomic_DNA"/>
</dbReference>
<dbReference type="InterPro" id="IPR046348">
    <property type="entry name" value="SIS_dom_sf"/>
</dbReference>
<feature type="non-terminal residue" evidence="2">
    <location>
        <position position="1"/>
    </location>
</feature>
<dbReference type="GO" id="GO:0097367">
    <property type="term" value="F:carbohydrate derivative binding"/>
    <property type="evidence" value="ECO:0007669"/>
    <property type="project" value="InterPro"/>
</dbReference>
<organism evidence="2 3">
    <name type="scientific">Oribacterium sinus</name>
    <dbReference type="NCBI Taxonomy" id="237576"/>
    <lineage>
        <taxon>Bacteria</taxon>
        <taxon>Bacillati</taxon>
        <taxon>Bacillota</taxon>
        <taxon>Clostridia</taxon>
        <taxon>Lachnospirales</taxon>
        <taxon>Lachnospiraceae</taxon>
        <taxon>Oribacterium</taxon>
    </lineage>
</organism>
<dbReference type="InterPro" id="IPR024713">
    <property type="entry name" value="Fructosamine_deglycase_FrlB"/>
</dbReference>